<evidence type="ECO:0000313" key="2">
    <source>
        <dbReference type="Proteomes" id="UP001186974"/>
    </source>
</evidence>
<organism evidence="1 2">
    <name type="scientific">Coniosporium uncinatum</name>
    <dbReference type="NCBI Taxonomy" id="93489"/>
    <lineage>
        <taxon>Eukaryota</taxon>
        <taxon>Fungi</taxon>
        <taxon>Dikarya</taxon>
        <taxon>Ascomycota</taxon>
        <taxon>Pezizomycotina</taxon>
        <taxon>Dothideomycetes</taxon>
        <taxon>Dothideomycetes incertae sedis</taxon>
        <taxon>Coniosporium</taxon>
    </lineage>
</organism>
<dbReference type="EMBL" id="JAWDJW010012432">
    <property type="protein sequence ID" value="KAK3044095.1"/>
    <property type="molecule type" value="Genomic_DNA"/>
</dbReference>
<dbReference type="Proteomes" id="UP001186974">
    <property type="component" value="Unassembled WGS sequence"/>
</dbReference>
<keyword evidence="2" id="KW-1185">Reference proteome</keyword>
<feature type="non-terminal residue" evidence="1">
    <location>
        <position position="271"/>
    </location>
</feature>
<evidence type="ECO:0000313" key="1">
    <source>
        <dbReference type="EMBL" id="KAK3044095.1"/>
    </source>
</evidence>
<accession>A0ACC3CS80</accession>
<gene>
    <name evidence="1" type="ORF">LTS18_002194</name>
</gene>
<proteinExistence type="predicted"/>
<reference evidence="1" key="1">
    <citation type="submission" date="2024-09" db="EMBL/GenBank/DDBJ databases">
        <title>Black Yeasts Isolated from many extreme environments.</title>
        <authorList>
            <person name="Coleine C."/>
            <person name="Stajich J.E."/>
            <person name="Selbmann L."/>
        </authorList>
    </citation>
    <scope>NUCLEOTIDE SEQUENCE</scope>
    <source>
        <strain evidence="1">CCFEE 5737</strain>
    </source>
</reference>
<protein>
    <submittedName>
        <fullName evidence="1">Uncharacterized protein</fullName>
    </submittedName>
</protein>
<sequence length="271" mass="29550">MDDSDERPILRPLPRRPFTLSRSSASDSPADIDSSNESHGSNITGVTSGQGSMSRNRSILNLTSSTLLGIYSPTAFSQSGDQSEPATPWGTGAETPARDSSVPGNHGLGLQGPNLNIPYEASRRLQAQRDALHAPRRPVPRRQASIPHRKQAHGIRWLFRTVGRVILLFAFGVVYGLIISQLHENRHIAPVRVEGINRASWQYLAFWGVAGIGLGSLLPWVDALWEWHESSDVENSQQSQVAEGEAEEGKTTDWSIVVRSIGAFVGIAFAI</sequence>
<name>A0ACC3CS80_9PEZI</name>
<comment type="caution">
    <text evidence="1">The sequence shown here is derived from an EMBL/GenBank/DDBJ whole genome shotgun (WGS) entry which is preliminary data.</text>
</comment>